<dbReference type="AlphaFoldDB" id="A0A1D3DV43"/>
<evidence type="ECO:0000313" key="2">
    <source>
        <dbReference type="Proteomes" id="UP000095329"/>
    </source>
</evidence>
<dbReference type="RefSeq" id="WP_023588586.1">
    <property type="nucleotide sequence ID" value="NZ_ASHX02000001.1"/>
</dbReference>
<dbReference type="STRING" id="1306406.J116_018640"/>
<proteinExistence type="predicted"/>
<dbReference type="eggNOG" id="ENOG50345V9">
    <property type="taxonomic scope" value="Bacteria"/>
</dbReference>
<dbReference type="Proteomes" id="UP000095329">
    <property type="component" value="Unassembled WGS sequence"/>
</dbReference>
<organism evidence="1 2">
    <name type="scientific">Streptomyces thermolilacinus SPC6</name>
    <dbReference type="NCBI Taxonomy" id="1306406"/>
    <lineage>
        <taxon>Bacteria</taxon>
        <taxon>Bacillati</taxon>
        <taxon>Actinomycetota</taxon>
        <taxon>Actinomycetes</taxon>
        <taxon>Kitasatosporales</taxon>
        <taxon>Streptomycetaceae</taxon>
        <taxon>Streptomyces</taxon>
    </lineage>
</organism>
<gene>
    <name evidence="1" type="ORF">J116_018640</name>
</gene>
<name>A0A1D3DV43_9ACTN</name>
<comment type="caution">
    <text evidence="1">The sequence shown here is derived from an EMBL/GenBank/DDBJ whole genome shotgun (WGS) entry which is preliminary data.</text>
</comment>
<accession>A0A1D3DV43</accession>
<dbReference type="OrthoDB" id="4320909at2"/>
<keyword evidence="2" id="KW-1185">Reference proteome</keyword>
<evidence type="ECO:0000313" key="1">
    <source>
        <dbReference type="EMBL" id="OEJ96185.1"/>
    </source>
</evidence>
<protein>
    <submittedName>
        <fullName evidence="1">Uncharacterized protein</fullName>
    </submittedName>
</protein>
<sequence>MNDHTTGTARLLPWTGSGGKPCYLIGDGKGYISKVADRIESVQLGMAAELLGHVAELLSDRRATSDQLRYAVARMAESLRDVHRIAESRGARLSAEGPAEEAAPA</sequence>
<dbReference type="EMBL" id="ASHX02000001">
    <property type="protein sequence ID" value="OEJ96185.1"/>
    <property type="molecule type" value="Genomic_DNA"/>
</dbReference>
<reference evidence="1 2" key="1">
    <citation type="journal article" date="2013" name="Genome Announc.">
        <title>Genome Sequence of Streptomyces violaceusniger Strain SPC6, a Halotolerant Streptomycete That Exhibits Rapid Growth and Development.</title>
        <authorList>
            <person name="Chen X."/>
            <person name="Zhang B."/>
            <person name="Zhang W."/>
            <person name="Wu X."/>
            <person name="Zhang M."/>
            <person name="Chen T."/>
            <person name="Liu G."/>
            <person name="Dyson P."/>
        </authorList>
    </citation>
    <scope>NUCLEOTIDE SEQUENCE [LARGE SCALE GENOMIC DNA]</scope>
    <source>
        <strain evidence="1 2">SPC6</strain>
    </source>
</reference>